<keyword evidence="2" id="KW-1185">Reference proteome</keyword>
<dbReference type="KEGG" id="otr:OTERR_12900"/>
<dbReference type="AlphaFoldDB" id="A0A5C1E759"/>
<dbReference type="Proteomes" id="UP000323671">
    <property type="component" value="Chromosome"/>
</dbReference>
<name>A0A5C1E759_9RHOO</name>
<accession>A0A5C1E759</accession>
<evidence type="ECO:0000313" key="2">
    <source>
        <dbReference type="Proteomes" id="UP000323671"/>
    </source>
</evidence>
<reference evidence="1 2" key="1">
    <citation type="submission" date="2017-07" db="EMBL/GenBank/DDBJ databases">
        <title>Complete genome sequence of Oryzomicrobium terrae TPP412.</title>
        <authorList>
            <person name="Chiu L.-W."/>
            <person name="Lo K.-J."/>
            <person name="Tsai Y.-M."/>
            <person name="Lin S.-S."/>
            <person name="Kuo C.-H."/>
            <person name="Liu C.-T."/>
        </authorList>
    </citation>
    <scope>NUCLEOTIDE SEQUENCE [LARGE SCALE GENOMIC DNA]</scope>
    <source>
        <strain evidence="1 2">TPP412</strain>
    </source>
</reference>
<gene>
    <name evidence="1" type="ORF">OTERR_12900</name>
</gene>
<dbReference type="EMBL" id="CP022579">
    <property type="protein sequence ID" value="QEL64766.1"/>
    <property type="molecule type" value="Genomic_DNA"/>
</dbReference>
<sequence>MHFVSDTAVQVGNFIYHFDTTEDAISFRRCVEKGGEPNDCAEKFGCINTEDVTPPPPKVKTGMKL</sequence>
<protein>
    <submittedName>
        <fullName evidence="1">Uncharacterized protein</fullName>
    </submittedName>
</protein>
<evidence type="ECO:0000313" key="1">
    <source>
        <dbReference type="EMBL" id="QEL64766.1"/>
    </source>
</evidence>
<organism evidence="1 2">
    <name type="scientific">Oryzomicrobium terrae</name>
    <dbReference type="NCBI Taxonomy" id="1735038"/>
    <lineage>
        <taxon>Bacteria</taxon>
        <taxon>Pseudomonadati</taxon>
        <taxon>Pseudomonadota</taxon>
        <taxon>Betaproteobacteria</taxon>
        <taxon>Rhodocyclales</taxon>
        <taxon>Rhodocyclaceae</taxon>
        <taxon>Oryzomicrobium</taxon>
    </lineage>
</organism>
<proteinExistence type="predicted"/>
<dbReference type="RefSeq" id="WP_149425212.1">
    <property type="nucleotide sequence ID" value="NZ_CP022579.1"/>
</dbReference>